<evidence type="ECO:0000256" key="1">
    <source>
        <dbReference type="SAM" id="SignalP"/>
    </source>
</evidence>
<gene>
    <name evidence="2" type="ORF">I6E12_05510</name>
</gene>
<feature type="chain" id="PRO_5047331698" evidence="1">
    <location>
        <begin position="21"/>
        <end position="254"/>
    </location>
</feature>
<reference evidence="2 3" key="1">
    <citation type="submission" date="2020-12" db="EMBL/GenBank/DDBJ databases">
        <title>Whole genome sequences of gut porcine anaerobes.</title>
        <authorList>
            <person name="Kubasova T."/>
            <person name="Jahodarova E."/>
            <person name="Rychlik I."/>
        </authorList>
    </citation>
    <scope>NUCLEOTIDE SEQUENCE [LARGE SCALE GENOMIC DNA]</scope>
    <source>
        <strain evidence="2 3">An925</strain>
    </source>
</reference>
<sequence length="254" mass="28005">MKTMFGKMLRLRKVKTILWAAPMLICSLLLNMGCSDDDDSSMGGQGGQEMTDTTAISLTYHHFIASDDVIILDADTTRISVSKALADKLGITHFAGRPLAVWQKVNCLPYIRRATSERLEDNRYILTVDESASLADVLPEDAEFNFDTKLHVNHQATKSRTSAGGSNLVEDISSRYMEGDTIHPAVILYTDQGGAGEDVQVEDDILLDGNAFNKTDGNEGYDSGANRFARFTGSHLRELCERHGLYLAMDVYSV</sequence>
<evidence type="ECO:0000313" key="3">
    <source>
        <dbReference type="Proteomes" id="UP001200470"/>
    </source>
</evidence>
<protein>
    <submittedName>
        <fullName evidence="2">Uncharacterized protein</fullName>
    </submittedName>
</protein>
<evidence type="ECO:0000313" key="2">
    <source>
        <dbReference type="EMBL" id="MCF2563566.1"/>
    </source>
</evidence>
<dbReference type="RefSeq" id="WP_144007520.1">
    <property type="nucleotide sequence ID" value="NZ_JADYTN010000009.1"/>
</dbReference>
<dbReference type="EMBL" id="JADYTN010000009">
    <property type="protein sequence ID" value="MCF2563566.1"/>
    <property type="molecule type" value="Genomic_DNA"/>
</dbReference>
<keyword evidence="3" id="KW-1185">Reference proteome</keyword>
<feature type="signal peptide" evidence="1">
    <location>
        <begin position="1"/>
        <end position="20"/>
    </location>
</feature>
<proteinExistence type="predicted"/>
<accession>A0ABS9CEZ1</accession>
<organism evidence="2 3">
    <name type="scientific">Xylanibacter brevis</name>
    <dbReference type="NCBI Taxonomy" id="83231"/>
    <lineage>
        <taxon>Bacteria</taxon>
        <taxon>Pseudomonadati</taxon>
        <taxon>Bacteroidota</taxon>
        <taxon>Bacteroidia</taxon>
        <taxon>Bacteroidales</taxon>
        <taxon>Prevotellaceae</taxon>
        <taxon>Xylanibacter</taxon>
    </lineage>
</organism>
<dbReference type="Proteomes" id="UP001200470">
    <property type="component" value="Unassembled WGS sequence"/>
</dbReference>
<name>A0ABS9CEZ1_9BACT</name>
<keyword evidence="1" id="KW-0732">Signal</keyword>
<comment type="caution">
    <text evidence="2">The sequence shown here is derived from an EMBL/GenBank/DDBJ whole genome shotgun (WGS) entry which is preliminary data.</text>
</comment>